<evidence type="ECO:0000313" key="1">
    <source>
        <dbReference type="EMBL" id="TCV97795.1"/>
    </source>
</evidence>
<evidence type="ECO:0000313" key="2">
    <source>
        <dbReference type="Proteomes" id="UP000295645"/>
    </source>
</evidence>
<name>A0A4R3YX93_9GAMM</name>
<dbReference type="EMBL" id="SMCS01000001">
    <property type="protein sequence ID" value="TCV97795.1"/>
    <property type="molecule type" value="Genomic_DNA"/>
</dbReference>
<proteinExistence type="predicted"/>
<sequence>MPLPVRTGLPLHRSSLLDVLRRIESHLSLSPSPALDAREMVMRRDLHDLVTAVDPEDAVSLAEVRLPVLRRILLAEWGEAALGDYASLVMLRSVDRLVAMDPRMRDLLRRAVVALKHST</sequence>
<reference evidence="1 2" key="1">
    <citation type="submission" date="2019-03" db="EMBL/GenBank/DDBJ databases">
        <title>Above-ground endophytic microbial communities from plants in different locations in the United States.</title>
        <authorList>
            <person name="Frank C."/>
        </authorList>
    </citation>
    <scope>NUCLEOTIDE SEQUENCE [LARGE SCALE GENOMIC DNA]</scope>
    <source>
        <strain evidence="1 2">LP_13_YM</strain>
    </source>
</reference>
<comment type="caution">
    <text evidence="1">The sequence shown here is derived from an EMBL/GenBank/DDBJ whole genome shotgun (WGS) entry which is preliminary data.</text>
</comment>
<dbReference type="Proteomes" id="UP000295645">
    <property type="component" value="Unassembled WGS sequence"/>
</dbReference>
<gene>
    <name evidence="1" type="ORF">EC912_101812</name>
</gene>
<keyword evidence="2" id="KW-1185">Reference proteome</keyword>
<dbReference type="AlphaFoldDB" id="A0A4R3YX93"/>
<organism evidence="1 2">
    <name type="scientific">Luteibacter rhizovicinus</name>
    <dbReference type="NCBI Taxonomy" id="242606"/>
    <lineage>
        <taxon>Bacteria</taxon>
        <taxon>Pseudomonadati</taxon>
        <taxon>Pseudomonadota</taxon>
        <taxon>Gammaproteobacteria</taxon>
        <taxon>Lysobacterales</taxon>
        <taxon>Rhodanobacteraceae</taxon>
        <taxon>Luteibacter</taxon>
    </lineage>
</organism>
<dbReference type="RefSeq" id="WP_132141813.1">
    <property type="nucleotide sequence ID" value="NZ_SMCS01000001.1"/>
</dbReference>
<protein>
    <submittedName>
        <fullName evidence="1">Uncharacterized protein</fullName>
    </submittedName>
</protein>
<dbReference type="OrthoDB" id="5955669at2"/>
<accession>A0A4R3YX93</accession>